<dbReference type="GO" id="GO:0005524">
    <property type="term" value="F:ATP binding"/>
    <property type="evidence" value="ECO:0007669"/>
    <property type="project" value="UniProtKB-UniRule"/>
</dbReference>
<feature type="compositionally biased region" description="Polar residues" evidence="13">
    <location>
        <begin position="1"/>
        <end position="18"/>
    </location>
</feature>
<name>A0A4P1K4D6_9CAUL</name>
<dbReference type="InterPro" id="IPR002317">
    <property type="entry name" value="Ser-tRNA-ligase_type_1"/>
</dbReference>
<dbReference type="InterPro" id="IPR002314">
    <property type="entry name" value="aa-tRNA-synt_IIb"/>
</dbReference>
<keyword evidence="8 12" id="KW-0648">Protein biosynthesis</keyword>
<evidence type="ECO:0000256" key="8">
    <source>
        <dbReference type="ARBA" id="ARBA00022917"/>
    </source>
</evidence>
<dbReference type="InterPro" id="IPR010978">
    <property type="entry name" value="tRNA-bd_arm"/>
</dbReference>
<dbReference type="UniPathway" id="UPA00906">
    <property type="reaction ID" value="UER00895"/>
</dbReference>
<dbReference type="Proteomes" id="UP000309952">
    <property type="component" value="Chromosome"/>
</dbReference>
<dbReference type="InterPro" id="IPR033729">
    <property type="entry name" value="SerRS_core"/>
</dbReference>
<feature type="region of interest" description="Disordered" evidence="13">
    <location>
        <begin position="1"/>
        <end position="23"/>
    </location>
</feature>
<comment type="pathway">
    <text evidence="2 12">Aminoacyl-tRNA biosynthesis; selenocysteinyl-tRNA(Sec) biosynthesis; L-seryl-tRNA(Sec) from L-serine and tRNA(Sec): step 1/1.</text>
</comment>
<keyword evidence="5 12" id="KW-0436">Ligase</keyword>
<gene>
    <name evidence="12 15" type="primary">serS</name>
    <name evidence="15" type="ORF">NCTC9239_01409</name>
</gene>
<dbReference type="PANTHER" id="PTHR43697">
    <property type="entry name" value="SERYL-TRNA SYNTHETASE"/>
    <property type="match status" value="1"/>
</dbReference>
<feature type="region of interest" description="Disordered" evidence="13">
    <location>
        <begin position="73"/>
        <end position="140"/>
    </location>
</feature>
<evidence type="ECO:0000313" key="15">
    <source>
        <dbReference type="EMBL" id="VTO14483.1"/>
    </source>
</evidence>
<evidence type="ECO:0000256" key="9">
    <source>
        <dbReference type="ARBA" id="ARBA00023146"/>
    </source>
</evidence>
<protein>
    <recommendedName>
        <fullName evidence="12">Serine--tRNA ligase</fullName>
        <ecNumber evidence="12">6.1.1.11</ecNumber>
    </recommendedName>
    <alternativeName>
        <fullName evidence="12">Seryl-tRNA synthetase</fullName>
        <shortName evidence="12">SerRS</shortName>
    </alternativeName>
    <alternativeName>
        <fullName evidence="12">Seryl-tRNA(Ser/Sec) synthetase</fullName>
    </alternativeName>
</protein>
<dbReference type="SUPFAM" id="SSF46589">
    <property type="entry name" value="tRNA-binding arm"/>
    <property type="match status" value="1"/>
</dbReference>
<evidence type="ECO:0000259" key="14">
    <source>
        <dbReference type="PROSITE" id="PS50862"/>
    </source>
</evidence>
<dbReference type="CDD" id="cd00770">
    <property type="entry name" value="SerRS_core"/>
    <property type="match status" value="1"/>
</dbReference>
<dbReference type="InterPro" id="IPR015866">
    <property type="entry name" value="Ser-tRNA-synth_1_N"/>
</dbReference>
<dbReference type="HAMAP" id="MF_00176">
    <property type="entry name" value="Ser_tRNA_synth_type1"/>
    <property type="match status" value="1"/>
</dbReference>
<dbReference type="Pfam" id="PF04264">
    <property type="entry name" value="YceI"/>
    <property type="match status" value="1"/>
</dbReference>
<feature type="binding site" evidence="12">
    <location>
        <begin position="501"/>
        <end position="504"/>
    </location>
    <ligand>
        <name>ATP</name>
        <dbReference type="ChEBI" id="CHEBI:30616"/>
    </ligand>
</feature>
<feature type="compositionally biased region" description="Basic residues" evidence="13">
    <location>
        <begin position="97"/>
        <end position="110"/>
    </location>
</feature>
<dbReference type="AlphaFoldDB" id="A0A4P1K4D6"/>
<feature type="binding site" evidence="12">
    <location>
        <begin position="381"/>
        <end position="383"/>
    </location>
    <ligand>
        <name>L-serine</name>
        <dbReference type="ChEBI" id="CHEBI:33384"/>
    </ligand>
</feature>
<dbReference type="InterPro" id="IPR036761">
    <property type="entry name" value="TTHA0802/YceI-like_sf"/>
</dbReference>
<evidence type="ECO:0000256" key="13">
    <source>
        <dbReference type="SAM" id="MobiDB-lite"/>
    </source>
</evidence>
<feature type="binding site" evidence="12">
    <location>
        <begin position="414"/>
        <end position="416"/>
    </location>
    <ligand>
        <name>ATP</name>
        <dbReference type="ChEBI" id="CHEBI:30616"/>
    </ligand>
</feature>
<evidence type="ECO:0000256" key="10">
    <source>
        <dbReference type="ARBA" id="ARBA00047929"/>
    </source>
</evidence>
<dbReference type="PANTHER" id="PTHR43697:SF1">
    <property type="entry name" value="SERINE--TRNA LIGASE"/>
    <property type="match status" value="1"/>
</dbReference>
<evidence type="ECO:0000256" key="12">
    <source>
        <dbReference type="HAMAP-Rule" id="MF_00176"/>
    </source>
</evidence>
<evidence type="ECO:0000256" key="11">
    <source>
        <dbReference type="ARBA" id="ARBA00048823"/>
    </source>
</evidence>
<comment type="caution">
    <text evidence="12">Lacks conserved residue(s) required for the propagation of feature annotation.</text>
</comment>
<evidence type="ECO:0000256" key="2">
    <source>
        <dbReference type="ARBA" id="ARBA00005045"/>
    </source>
</evidence>
<feature type="binding site" evidence="12">
    <location>
        <position position="437"/>
    </location>
    <ligand>
        <name>L-serine</name>
        <dbReference type="ChEBI" id="CHEBI:33384"/>
    </ligand>
</feature>
<dbReference type="PROSITE" id="PS50862">
    <property type="entry name" value="AA_TRNA_LIGASE_II"/>
    <property type="match status" value="1"/>
</dbReference>
<dbReference type="PRINTS" id="PR00981">
    <property type="entry name" value="TRNASYNTHSER"/>
</dbReference>
<reference evidence="15 16" key="1">
    <citation type="submission" date="2019-04" db="EMBL/GenBank/DDBJ databases">
        <authorList>
            <consortium name="Pathogen Informatics"/>
        </authorList>
    </citation>
    <scope>NUCLEOTIDE SEQUENCE [LARGE SCALE GENOMIC DNA]</scope>
    <source>
        <strain evidence="15 16">NCTC9239</strain>
    </source>
</reference>
<dbReference type="Gene3D" id="2.40.128.110">
    <property type="entry name" value="Lipid/polyisoprenoid-binding, YceI-like"/>
    <property type="match status" value="1"/>
</dbReference>
<feature type="compositionally biased region" description="Gly residues" evidence="13">
    <location>
        <begin position="76"/>
        <end position="87"/>
    </location>
</feature>
<dbReference type="GO" id="GO:0004828">
    <property type="term" value="F:serine-tRNA ligase activity"/>
    <property type="evidence" value="ECO:0007669"/>
    <property type="project" value="UniProtKB-UniRule"/>
</dbReference>
<keyword evidence="6 12" id="KW-0547">Nucleotide-binding</keyword>
<evidence type="ECO:0000256" key="3">
    <source>
        <dbReference type="ARBA" id="ARBA00010728"/>
    </source>
</evidence>
<dbReference type="GO" id="GO:0006434">
    <property type="term" value="P:seryl-tRNA aminoacylation"/>
    <property type="evidence" value="ECO:0007669"/>
    <property type="project" value="UniProtKB-UniRule"/>
</dbReference>
<dbReference type="InterPro" id="IPR042103">
    <property type="entry name" value="SerRS_1_N_sf"/>
</dbReference>
<comment type="subunit">
    <text evidence="12">Homodimer. The tRNA molecule binds across the dimer.</text>
</comment>
<feature type="binding site" evidence="12">
    <location>
        <position position="537"/>
    </location>
    <ligand>
        <name>L-serine</name>
        <dbReference type="ChEBI" id="CHEBI:33384"/>
    </ligand>
</feature>
<comment type="catalytic activity">
    <reaction evidence="11 12">
        <text>tRNA(Ser) + L-serine + ATP = L-seryl-tRNA(Ser) + AMP + diphosphate + H(+)</text>
        <dbReference type="Rhea" id="RHEA:12292"/>
        <dbReference type="Rhea" id="RHEA-COMP:9669"/>
        <dbReference type="Rhea" id="RHEA-COMP:9703"/>
        <dbReference type="ChEBI" id="CHEBI:15378"/>
        <dbReference type="ChEBI" id="CHEBI:30616"/>
        <dbReference type="ChEBI" id="CHEBI:33019"/>
        <dbReference type="ChEBI" id="CHEBI:33384"/>
        <dbReference type="ChEBI" id="CHEBI:78442"/>
        <dbReference type="ChEBI" id="CHEBI:78533"/>
        <dbReference type="ChEBI" id="CHEBI:456215"/>
        <dbReference type="EC" id="6.1.1.11"/>
    </reaction>
</comment>
<keyword evidence="16" id="KW-1185">Reference proteome</keyword>
<dbReference type="KEGG" id="bvy:NCTC9239_01409"/>
<dbReference type="GO" id="GO:0005737">
    <property type="term" value="C:cytoplasm"/>
    <property type="evidence" value="ECO:0007669"/>
    <property type="project" value="UniProtKB-SubCell"/>
</dbReference>
<dbReference type="Pfam" id="PF00587">
    <property type="entry name" value="tRNA-synt_2b"/>
    <property type="match status" value="1"/>
</dbReference>
<comment type="subcellular location">
    <subcellularLocation>
        <location evidence="1 12">Cytoplasm</location>
    </subcellularLocation>
</comment>
<dbReference type="Gene3D" id="1.10.287.40">
    <property type="entry name" value="Serine-tRNA synthetase, tRNA binding domain"/>
    <property type="match status" value="1"/>
</dbReference>
<keyword evidence="4 12" id="KW-0963">Cytoplasm</keyword>
<dbReference type="EC" id="6.1.1.11" evidence="12"/>
<dbReference type="InterPro" id="IPR006195">
    <property type="entry name" value="aa-tRNA-synth_II"/>
</dbReference>
<evidence type="ECO:0000256" key="6">
    <source>
        <dbReference type="ARBA" id="ARBA00022741"/>
    </source>
</evidence>
<evidence type="ECO:0000256" key="7">
    <source>
        <dbReference type="ARBA" id="ARBA00022840"/>
    </source>
</evidence>
<evidence type="ECO:0000256" key="4">
    <source>
        <dbReference type="ARBA" id="ARBA00022490"/>
    </source>
</evidence>
<evidence type="ECO:0000256" key="5">
    <source>
        <dbReference type="ARBA" id="ARBA00022598"/>
    </source>
</evidence>
<dbReference type="SUPFAM" id="SSF55681">
    <property type="entry name" value="Class II aaRS and biotin synthetases"/>
    <property type="match status" value="1"/>
</dbReference>
<dbReference type="GO" id="GO:0016260">
    <property type="term" value="P:selenocysteine biosynthetic process"/>
    <property type="evidence" value="ECO:0007669"/>
    <property type="project" value="UniProtKB-UniRule"/>
</dbReference>
<dbReference type="EMBL" id="LR588407">
    <property type="protein sequence ID" value="VTO14483.1"/>
    <property type="molecule type" value="Genomic_DNA"/>
</dbReference>
<evidence type="ECO:0000313" key="16">
    <source>
        <dbReference type="Proteomes" id="UP000309952"/>
    </source>
</evidence>
<accession>A0A4P1K4D6</accession>
<feature type="domain" description="Aminoacyl-transfer RNA synthetases class-II family profile" evidence="14">
    <location>
        <begin position="324"/>
        <end position="562"/>
    </location>
</feature>
<dbReference type="NCBIfam" id="TIGR00414">
    <property type="entry name" value="serS"/>
    <property type="match status" value="1"/>
</dbReference>
<comment type="catalytic activity">
    <reaction evidence="10 12">
        <text>tRNA(Sec) + L-serine + ATP = L-seryl-tRNA(Sec) + AMP + diphosphate + H(+)</text>
        <dbReference type="Rhea" id="RHEA:42580"/>
        <dbReference type="Rhea" id="RHEA-COMP:9742"/>
        <dbReference type="Rhea" id="RHEA-COMP:10128"/>
        <dbReference type="ChEBI" id="CHEBI:15378"/>
        <dbReference type="ChEBI" id="CHEBI:30616"/>
        <dbReference type="ChEBI" id="CHEBI:33019"/>
        <dbReference type="ChEBI" id="CHEBI:33384"/>
        <dbReference type="ChEBI" id="CHEBI:78442"/>
        <dbReference type="ChEBI" id="CHEBI:78533"/>
        <dbReference type="ChEBI" id="CHEBI:456215"/>
        <dbReference type="EC" id="6.1.1.11"/>
    </reaction>
</comment>
<evidence type="ECO:0000256" key="1">
    <source>
        <dbReference type="ARBA" id="ARBA00004496"/>
    </source>
</evidence>
<comment type="domain">
    <text evidence="12">Consists of two distinct domains, a catalytic core and a N-terminal extension that is involved in tRNA binding.</text>
</comment>
<organism evidence="15 16">
    <name type="scientific">Brevundimonas vancanneytii</name>
    <dbReference type="NCBI Taxonomy" id="1325724"/>
    <lineage>
        <taxon>Bacteria</taxon>
        <taxon>Pseudomonadati</taxon>
        <taxon>Pseudomonadota</taxon>
        <taxon>Alphaproteobacteria</taxon>
        <taxon>Caulobacterales</taxon>
        <taxon>Caulobacteraceae</taxon>
        <taxon>Brevundimonas</taxon>
    </lineage>
</organism>
<proteinExistence type="inferred from homology"/>
<dbReference type="SUPFAM" id="SSF101874">
    <property type="entry name" value="YceI-like"/>
    <property type="match status" value="1"/>
</dbReference>
<keyword evidence="9 12" id="KW-0030">Aminoacyl-tRNA synthetase</keyword>
<comment type="function">
    <text evidence="12">Catalyzes the attachment of serine to tRNA(Ser). Is also able to aminoacylate tRNA(Sec) with serine, to form the misacylated tRNA L-seryl-tRNA(Sec), which will be further converted into selenocysteinyl-tRNA(Sec).</text>
</comment>
<comment type="similarity">
    <text evidence="3 12">Belongs to the class-II aminoacyl-tRNA synthetase family. Type-1 seryl-tRNA synthetase subfamily.</text>
</comment>
<keyword evidence="7 12" id="KW-0067">ATP-binding</keyword>
<dbReference type="Pfam" id="PF02403">
    <property type="entry name" value="Seryl_tRNA_N"/>
    <property type="match status" value="1"/>
</dbReference>
<dbReference type="InterPro" id="IPR007372">
    <property type="entry name" value="Lipid/polyisoprenoid-bd_YceI"/>
</dbReference>
<dbReference type="InterPro" id="IPR045864">
    <property type="entry name" value="aa-tRNA-synth_II/BPL/LPL"/>
</dbReference>
<sequence>MVTVQTGTAKTGDATQEGSLPGAEWFDTATYPTARFEATAFKALGGNRYEATGTLRIKATTVPVVLPFTFDEANGTGDGRGQAGAGPHGAEHGHDVRRGRRLGVQGHRRRDQGQGDASGLRNRARGLPDSARGATAFGSPFLERRKSDAMHDIRAIRDNPEAFVAGWSSRGVDDAADVVARILALDVDLRAAQTRGQDALAKRNAASKAIGAAMGKKDMAEADRLKAEVEALKGEIADAGDAETAKGAELRDLLAGLKNLAAANVPDGEDENDNVEVVKWGVPRTTGPAKGHADLGEALGLLDFEAAAKMSGSRFAVLKGHLARLERAIGQFMLDLQTDKHGYQEVAPPYMVKDDAMFGTGQLPKFEEDLFRAGEHLLIPTAEVSLTNLVREQILSEDEVAEPMRLTALTPCFRAEAGSAGRDTRGLIRQHQFSKVEMVSICRPEDSEAEHERMTGCAEAVLQALELPYRKVLLCKGDMGFAAQKTYDLEVWLPSQNTYREISSCSNCGDFQARRMDARFKRAGEKKTEFLHTLNGSGLAVGRTLVAVMENYQQEDGTIAVPAALQPYMGGLKQVG</sequence>
<dbReference type="Gene3D" id="3.30.930.10">
    <property type="entry name" value="Bira Bifunctional Protein, Domain 2"/>
    <property type="match status" value="1"/>
</dbReference>